<dbReference type="Gene3D" id="3.30.1370.10">
    <property type="entry name" value="K Homology domain, type 1"/>
    <property type="match status" value="1"/>
</dbReference>
<evidence type="ECO:0000256" key="4">
    <source>
        <dbReference type="ARBA" id="ARBA00016042"/>
    </source>
</evidence>
<evidence type="ECO:0000313" key="11">
    <source>
        <dbReference type="Proteomes" id="UP000054454"/>
    </source>
</evidence>
<dbReference type="InterPro" id="IPR004087">
    <property type="entry name" value="KH_dom"/>
</dbReference>
<evidence type="ECO:0000256" key="8">
    <source>
        <dbReference type="ARBA" id="ARBA00071744"/>
    </source>
</evidence>
<dbReference type="RefSeq" id="XP_018225294.1">
    <property type="nucleotide sequence ID" value="XM_018371129.1"/>
</dbReference>
<dbReference type="AlphaFoldDB" id="A0A0W4ZFD5"/>
<dbReference type="GO" id="GO:0005730">
    <property type="term" value="C:nucleolus"/>
    <property type="evidence" value="ECO:0007669"/>
    <property type="project" value="UniProtKB-SubCell"/>
</dbReference>
<comment type="function">
    <text evidence="7">Required for small ribosomal subunit (SSU) synthesis. Has a role in the processing of early nucleolar and late cytoplasmic pre-RNA species.</text>
</comment>
<dbReference type="GO" id="GO:0000472">
    <property type="term" value="P:endonucleolytic cleavage to generate mature 5'-end of SSU-rRNA from (SSU-rRNA, 5.8S rRNA, LSU-rRNA)"/>
    <property type="evidence" value="ECO:0007669"/>
    <property type="project" value="EnsemblFungi"/>
</dbReference>
<dbReference type="CDD" id="cd22392">
    <property type="entry name" value="KH-I_PNO1_rpt2"/>
    <property type="match status" value="1"/>
</dbReference>
<evidence type="ECO:0000313" key="10">
    <source>
        <dbReference type="EMBL" id="KTW27103.1"/>
    </source>
</evidence>
<sequence length="238" mass="27085">MQDLQQDLQQNQESTENVLIKVDSVPSAFELDDKEEHLDEENQPQFSALTKKINVIKKPEMVSVRIPRHKIASLKENWAKIYPILVEHLKLQVRMNLKDKTVDLRTSNYTERAESLQKGSEFVNAFAMGFDVNDAVAMIRLDDIYIDTFEIKDVKTLQGQHLYRAIGRIVGKDGKTKFAIENATRTRLVIADTKIHILGAFLNINMAKKSVVSLILGSPTGKVYTKLRNISARLKSTF</sequence>
<reference evidence="11" key="1">
    <citation type="journal article" date="2016" name="Nat. Commun.">
        <title>Genome analysis of three Pneumocystis species reveals adaptation mechanisms to life exclusively in mammalian hosts.</title>
        <authorList>
            <person name="Ma L."/>
            <person name="Chen Z."/>
            <person name="Huang D.W."/>
            <person name="Kutty G."/>
            <person name="Ishihara M."/>
            <person name="Wang H."/>
            <person name="Abouelleil A."/>
            <person name="Bishop L."/>
            <person name="Davey E."/>
            <person name="Deng R."/>
            <person name="Deng X."/>
            <person name="Fan L."/>
            <person name="Fantoni G."/>
            <person name="Fitzgerald M."/>
            <person name="Gogineni E."/>
            <person name="Goldberg J.M."/>
            <person name="Handley G."/>
            <person name="Hu X."/>
            <person name="Huber C."/>
            <person name="Jiao X."/>
            <person name="Jones K."/>
            <person name="Levin J.Z."/>
            <person name="Liu Y."/>
            <person name="Macdonald P."/>
            <person name="Melnikov A."/>
            <person name="Raley C."/>
            <person name="Sassi M."/>
            <person name="Sherman B.T."/>
            <person name="Song X."/>
            <person name="Sykes S."/>
            <person name="Tran B."/>
            <person name="Walsh L."/>
            <person name="Xia Y."/>
            <person name="Yang J."/>
            <person name="Young S."/>
            <person name="Zeng Q."/>
            <person name="Zheng X."/>
            <person name="Stephens R."/>
            <person name="Nusbaum C."/>
            <person name="Birren B.W."/>
            <person name="Azadi P."/>
            <person name="Lempicki R.A."/>
            <person name="Cuomo C.A."/>
            <person name="Kovacs J.A."/>
        </authorList>
    </citation>
    <scope>NUCLEOTIDE SEQUENCE [LARGE SCALE GENOMIC DNA]</scope>
    <source>
        <strain evidence="11">B80</strain>
    </source>
</reference>
<comment type="similarity">
    <text evidence="2">Belongs to the PNO1 family.</text>
</comment>
<dbReference type="SMART" id="SM00322">
    <property type="entry name" value="KH"/>
    <property type="match status" value="1"/>
</dbReference>
<comment type="subcellular location">
    <subcellularLocation>
        <location evidence="1">Nucleus</location>
        <location evidence="1">Nucleolus</location>
    </subcellularLocation>
</comment>
<keyword evidence="11" id="KW-1185">Reference proteome</keyword>
<evidence type="ECO:0000256" key="1">
    <source>
        <dbReference type="ARBA" id="ARBA00004604"/>
    </source>
</evidence>
<evidence type="ECO:0000256" key="3">
    <source>
        <dbReference type="ARBA" id="ARBA00011420"/>
    </source>
</evidence>
<comment type="caution">
    <text evidence="10">The sequence shown here is derived from an EMBL/GenBank/DDBJ whole genome shotgun (WGS) entry which is preliminary data.</text>
</comment>
<dbReference type="InterPro" id="IPR055212">
    <property type="entry name" value="KH-I_PNO1_first"/>
</dbReference>
<dbReference type="CDD" id="cd22391">
    <property type="entry name" value="KH-I_PNO1_rpt1"/>
    <property type="match status" value="1"/>
</dbReference>
<keyword evidence="6" id="KW-0539">Nucleus</keyword>
<name>A0A0W4ZFD5_PNEC8</name>
<dbReference type="GO" id="GO:0042134">
    <property type="term" value="F:rRNA primary transcript binding"/>
    <property type="evidence" value="ECO:0007669"/>
    <property type="project" value="EnsemblFungi"/>
</dbReference>
<dbReference type="PANTHER" id="PTHR12826">
    <property type="entry name" value="RIBONUCLEASE Y"/>
    <property type="match status" value="1"/>
</dbReference>
<dbReference type="Pfam" id="PF22891">
    <property type="entry name" value="KH_PNO1_2nd"/>
    <property type="match status" value="1"/>
</dbReference>
<dbReference type="InterPro" id="IPR036612">
    <property type="entry name" value="KH_dom_type_1_sf"/>
</dbReference>
<dbReference type="GO" id="GO:0000056">
    <property type="term" value="P:ribosomal small subunit export from nucleus"/>
    <property type="evidence" value="ECO:0007669"/>
    <property type="project" value="EnsemblFungi"/>
</dbReference>
<dbReference type="GO" id="GO:0000447">
    <property type="term" value="P:endonucleolytic cleavage in ITS1 to separate SSU-rRNA from 5.8S rRNA and LSU-rRNA from tricistronic rRNA transcript (SSU-rRNA, 5.8S rRNA, LSU-rRNA)"/>
    <property type="evidence" value="ECO:0007669"/>
    <property type="project" value="EnsemblFungi"/>
</dbReference>
<dbReference type="GeneID" id="28937332"/>
<feature type="domain" description="K Homology" evidence="9">
    <location>
        <begin position="143"/>
        <end position="216"/>
    </location>
</feature>
<evidence type="ECO:0000256" key="5">
    <source>
        <dbReference type="ARBA" id="ARBA00022884"/>
    </source>
</evidence>
<evidence type="ECO:0000256" key="2">
    <source>
        <dbReference type="ARBA" id="ARBA00007515"/>
    </source>
</evidence>
<dbReference type="GO" id="GO:0051082">
    <property type="term" value="F:unfolded protein binding"/>
    <property type="evidence" value="ECO:0007669"/>
    <property type="project" value="EnsemblFungi"/>
</dbReference>
<dbReference type="Proteomes" id="UP000054454">
    <property type="component" value="Unassembled WGS sequence"/>
</dbReference>
<dbReference type="OrthoDB" id="1932641at2759"/>
<evidence type="ECO:0000256" key="6">
    <source>
        <dbReference type="ARBA" id="ARBA00023242"/>
    </source>
</evidence>
<dbReference type="GO" id="GO:0042255">
    <property type="term" value="P:ribosome assembly"/>
    <property type="evidence" value="ECO:0007669"/>
    <property type="project" value="EnsemblFungi"/>
</dbReference>
<dbReference type="FunFam" id="3.30.1370.10:FF:000009">
    <property type="entry name" value="RNA-binding protein PNO1"/>
    <property type="match status" value="1"/>
</dbReference>
<dbReference type="SUPFAM" id="SSF54791">
    <property type="entry name" value="Eukaryotic type KH-domain (KH-domain type I)"/>
    <property type="match status" value="1"/>
</dbReference>
<dbReference type="InterPro" id="IPR055211">
    <property type="entry name" value="KH_PNO1_2nd"/>
</dbReference>
<gene>
    <name evidence="10" type="ORF">T552_02595</name>
</gene>
<accession>A0A0W4ZFD5</accession>
<dbReference type="EMBL" id="LFVZ01000011">
    <property type="protein sequence ID" value="KTW27103.1"/>
    <property type="molecule type" value="Genomic_DNA"/>
</dbReference>
<dbReference type="PANTHER" id="PTHR12826:SF13">
    <property type="entry name" value="RNA-BINDING PROTEIN PNO1"/>
    <property type="match status" value="1"/>
</dbReference>
<evidence type="ECO:0000259" key="9">
    <source>
        <dbReference type="SMART" id="SM00322"/>
    </source>
</evidence>
<protein>
    <recommendedName>
        <fullName evidence="4">Pre-rRNA-processing protein PNO1</fullName>
    </recommendedName>
    <alternativeName>
        <fullName evidence="8">Pre-rRNA-processing protein pno1</fullName>
    </alternativeName>
</protein>
<comment type="subunit">
    <text evidence="3">Component of the small ribosomal subunit, ribosomal RNA processing complex (SSU RRP complex).</text>
</comment>
<keyword evidence="5" id="KW-0694">RNA-binding</keyword>
<dbReference type="GO" id="GO:0043248">
    <property type="term" value="P:proteasome assembly"/>
    <property type="evidence" value="ECO:0007669"/>
    <property type="project" value="EnsemblFungi"/>
</dbReference>
<organism evidence="10 11">
    <name type="scientific">Pneumocystis carinii (strain B80)</name>
    <name type="common">Rat pneumocystis pneumonia agent</name>
    <name type="synonym">Pneumocystis carinii f. sp. carinii</name>
    <dbReference type="NCBI Taxonomy" id="1408658"/>
    <lineage>
        <taxon>Eukaryota</taxon>
        <taxon>Fungi</taxon>
        <taxon>Dikarya</taxon>
        <taxon>Ascomycota</taxon>
        <taxon>Taphrinomycotina</taxon>
        <taxon>Pneumocystomycetes</taxon>
        <taxon>Pneumocystaceae</taxon>
        <taxon>Pneumocystis</taxon>
    </lineage>
</organism>
<dbReference type="VEuPathDB" id="FungiDB:T552_02595"/>
<proteinExistence type="inferred from homology"/>
<evidence type="ECO:0000256" key="7">
    <source>
        <dbReference type="ARBA" id="ARBA00025554"/>
    </source>
</evidence>